<reference evidence="2 3" key="1">
    <citation type="submission" date="2024-06" db="EMBL/GenBank/DDBJ databases">
        <authorList>
            <person name="Pan Q."/>
            <person name="Wen M."/>
            <person name="Jouanno E."/>
            <person name="Zahm M."/>
            <person name="Klopp C."/>
            <person name="Cabau C."/>
            <person name="Louis A."/>
            <person name="Berthelot C."/>
            <person name="Parey E."/>
            <person name="Roest Crollius H."/>
            <person name="Montfort J."/>
            <person name="Robinson-Rechavi M."/>
            <person name="Bouchez O."/>
            <person name="Lampietro C."/>
            <person name="Lopez Roques C."/>
            <person name="Donnadieu C."/>
            <person name="Postlethwait J."/>
            <person name="Bobe J."/>
            <person name="Verreycken H."/>
            <person name="Guiguen Y."/>
        </authorList>
    </citation>
    <scope>NUCLEOTIDE SEQUENCE [LARGE SCALE GENOMIC DNA]</scope>
    <source>
        <strain evidence="2">Up_M1</strain>
        <tissue evidence="2">Testis</tissue>
    </source>
</reference>
<proteinExistence type="predicted"/>
<dbReference type="EMBL" id="JAGEUA010000011">
    <property type="protein sequence ID" value="KAL0962738.1"/>
    <property type="molecule type" value="Genomic_DNA"/>
</dbReference>
<dbReference type="AlphaFoldDB" id="A0ABD0W1I2"/>
<accession>A0ABD0W1I2</accession>
<evidence type="ECO:0000313" key="2">
    <source>
        <dbReference type="EMBL" id="KAL0962738.1"/>
    </source>
</evidence>
<organism evidence="2 3">
    <name type="scientific">Umbra pygmaea</name>
    <name type="common">Eastern mudminnow</name>
    <dbReference type="NCBI Taxonomy" id="75934"/>
    <lineage>
        <taxon>Eukaryota</taxon>
        <taxon>Metazoa</taxon>
        <taxon>Chordata</taxon>
        <taxon>Craniata</taxon>
        <taxon>Vertebrata</taxon>
        <taxon>Euteleostomi</taxon>
        <taxon>Actinopterygii</taxon>
        <taxon>Neopterygii</taxon>
        <taxon>Teleostei</taxon>
        <taxon>Protacanthopterygii</taxon>
        <taxon>Esociformes</taxon>
        <taxon>Umbridae</taxon>
        <taxon>Umbra</taxon>
    </lineage>
</organism>
<feature type="region of interest" description="Disordered" evidence="1">
    <location>
        <begin position="1"/>
        <end position="31"/>
    </location>
</feature>
<dbReference type="Proteomes" id="UP001557470">
    <property type="component" value="Unassembled WGS sequence"/>
</dbReference>
<name>A0ABD0W1I2_UMBPY</name>
<sequence>MGNLKKHQHNSVVLGRDKGTRSGDVYQVSPGGNVITNSSDVGTSTERTALYNRRTGGIVRLLKNFLHHSTVEGVRLAHREDAEKRVLTALQTAGQTPVYRYQSDPGEID</sequence>
<comment type="caution">
    <text evidence="2">The sequence shown here is derived from an EMBL/GenBank/DDBJ whole genome shotgun (WGS) entry which is preliminary data.</text>
</comment>
<evidence type="ECO:0000256" key="1">
    <source>
        <dbReference type="SAM" id="MobiDB-lite"/>
    </source>
</evidence>
<gene>
    <name evidence="2" type="ORF">UPYG_G00344680</name>
</gene>
<protein>
    <submittedName>
        <fullName evidence="2">Uncharacterized protein</fullName>
    </submittedName>
</protein>
<evidence type="ECO:0000313" key="3">
    <source>
        <dbReference type="Proteomes" id="UP001557470"/>
    </source>
</evidence>
<keyword evidence="3" id="KW-1185">Reference proteome</keyword>